<dbReference type="Pfam" id="PF01402">
    <property type="entry name" value="RHH_1"/>
    <property type="match status" value="1"/>
</dbReference>
<feature type="binding site" evidence="7">
    <location>
        <position position="90"/>
    </location>
    <ligand>
        <name>Ni(2+)</name>
        <dbReference type="ChEBI" id="CHEBI:49786"/>
    </ligand>
</feature>
<evidence type="ECO:0000256" key="5">
    <source>
        <dbReference type="ARBA" id="ARBA00023125"/>
    </source>
</evidence>
<feature type="binding site" evidence="7">
    <location>
        <position position="92"/>
    </location>
    <ligand>
        <name>Ni(2+)</name>
        <dbReference type="ChEBI" id="CHEBI:49786"/>
    </ligand>
</feature>
<evidence type="ECO:0000256" key="7">
    <source>
        <dbReference type="HAMAP-Rule" id="MF_00476"/>
    </source>
</evidence>
<evidence type="ECO:0000256" key="3">
    <source>
        <dbReference type="ARBA" id="ARBA00022723"/>
    </source>
</evidence>
<reference evidence="10 11" key="1">
    <citation type="journal article" date="2015" name="Genome Announc.">
        <title>Genome Sequence of a Sulfate-Reducing Thermophilic Bacterium, Thermodesulfobacterium commune DSM 2178T (Phylum Thermodesulfobacteria).</title>
        <authorList>
            <person name="Bhatnagar S."/>
            <person name="Badger J.H."/>
            <person name="Madupu R."/>
            <person name="Khouri H.M."/>
            <person name="O'Connor E.M."/>
            <person name="Robb F.T."/>
            <person name="Ward N.L."/>
            <person name="Eisen J.A."/>
        </authorList>
    </citation>
    <scope>NUCLEOTIDE SEQUENCE [LARGE SCALE GENOMIC DNA]</scope>
    <source>
        <strain evidence="10 11">DSM 2178</strain>
    </source>
</reference>
<evidence type="ECO:0000256" key="2">
    <source>
        <dbReference type="ARBA" id="ARBA00022596"/>
    </source>
</evidence>
<gene>
    <name evidence="10" type="ORF">HL41_03370</name>
</gene>
<dbReference type="CDD" id="cd22231">
    <property type="entry name" value="RHH_NikR_HicB-like"/>
    <property type="match status" value="1"/>
</dbReference>
<dbReference type="RefSeq" id="WP_038060426.1">
    <property type="nucleotide sequence ID" value="NZ_CP008796.1"/>
</dbReference>
<feature type="binding site" evidence="7">
    <location>
        <position position="98"/>
    </location>
    <ligand>
        <name>Ni(2+)</name>
        <dbReference type="ChEBI" id="CHEBI:49786"/>
    </ligand>
</feature>
<protein>
    <recommendedName>
        <fullName evidence="7">Putative nickel-responsive regulator</fullName>
    </recommendedName>
</protein>
<dbReference type="Pfam" id="PF08753">
    <property type="entry name" value="NikR_C"/>
    <property type="match status" value="1"/>
</dbReference>
<proteinExistence type="inferred from homology"/>
<dbReference type="InterPro" id="IPR014864">
    <property type="entry name" value="TF_NikR_Ni-bd_C"/>
</dbReference>
<dbReference type="GO" id="GO:0003700">
    <property type="term" value="F:DNA-binding transcription factor activity"/>
    <property type="evidence" value="ECO:0007669"/>
    <property type="project" value="UniProtKB-UniRule"/>
</dbReference>
<dbReference type="InterPro" id="IPR013321">
    <property type="entry name" value="Arc_rbn_hlx_hlx"/>
</dbReference>
<dbReference type="PANTHER" id="PTHR34719">
    <property type="entry name" value="NICKEL-RESPONSIVE REGULATOR"/>
    <property type="match status" value="1"/>
</dbReference>
<dbReference type="InterPro" id="IPR027271">
    <property type="entry name" value="Acetolactate_synth/TF_NikR_C"/>
</dbReference>
<accession>A0A075WU26</accession>
<keyword evidence="11" id="KW-1185">Reference proteome</keyword>
<keyword evidence="2 7" id="KW-0533">Nickel</keyword>
<dbReference type="NCBIfam" id="NF001884">
    <property type="entry name" value="PRK00630.1"/>
    <property type="match status" value="1"/>
</dbReference>
<evidence type="ECO:0000256" key="4">
    <source>
        <dbReference type="ARBA" id="ARBA00023015"/>
    </source>
</evidence>
<evidence type="ECO:0000259" key="8">
    <source>
        <dbReference type="Pfam" id="PF01402"/>
    </source>
</evidence>
<feature type="domain" description="Transcription factor NikR nickel binding C-terminal" evidence="9">
    <location>
        <begin position="56"/>
        <end position="131"/>
    </location>
</feature>
<dbReference type="EMBL" id="CP008796">
    <property type="protein sequence ID" value="AIH03898.1"/>
    <property type="molecule type" value="Genomic_DNA"/>
</dbReference>
<feature type="binding site" evidence="7">
    <location>
        <position position="79"/>
    </location>
    <ligand>
        <name>Ni(2+)</name>
        <dbReference type="ChEBI" id="CHEBI:49786"/>
    </ligand>
</feature>
<dbReference type="HOGENOM" id="CLU_113319_1_2_0"/>
<comment type="function">
    <text evidence="7">Transcriptional regulator.</text>
</comment>
<evidence type="ECO:0000313" key="11">
    <source>
        <dbReference type="Proteomes" id="UP000028481"/>
    </source>
</evidence>
<dbReference type="Proteomes" id="UP000028481">
    <property type="component" value="Chromosome"/>
</dbReference>
<dbReference type="Gene3D" id="1.10.1220.10">
    <property type="entry name" value="Met repressor-like"/>
    <property type="match status" value="1"/>
</dbReference>
<comment type="cofactor">
    <cofactor evidence="7">
        <name>Ni(2+)</name>
        <dbReference type="ChEBI" id="CHEBI:49786"/>
    </cofactor>
    <text evidence="7">Binds 1 nickel ion per subunit.</text>
</comment>
<dbReference type="GO" id="GO:0010045">
    <property type="term" value="P:response to nickel cation"/>
    <property type="evidence" value="ECO:0007669"/>
    <property type="project" value="InterPro"/>
</dbReference>
<dbReference type="NCBIfam" id="NF002815">
    <property type="entry name" value="PRK02967.1"/>
    <property type="match status" value="1"/>
</dbReference>
<organism evidence="10 11">
    <name type="scientific">Thermodesulfobacterium commune DSM 2178</name>
    <dbReference type="NCBI Taxonomy" id="289377"/>
    <lineage>
        <taxon>Bacteria</taxon>
        <taxon>Pseudomonadati</taxon>
        <taxon>Thermodesulfobacteriota</taxon>
        <taxon>Thermodesulfobacteria</taxon>
        <taxon>Thermodesulfobacteriales</taxon>
        <taxon>Thermodesulfobacteriaceae</taxon>
        <taxon>Thermodesulfobacterium</taxon>
    </lineage>
</organism>
<dbReference type="OrthoDB" id="9806294at2"/>
<dbReference type="STRING" id="289377.HL41_03370"/>
<dbReference type="KEGG" id="tcm:HL41_03370"/>
<comment type="similarity">
    <text evidence="1 7">Belongs to the transcriptional regulatory CopG/NikR family.</text>
</comment>
<dbReference type="AlphaFoldDB" id="A0A075WU26"/>
<keyword evidence="5 7" id="KW-0238">DNA-binding</keyword>
<evidence type="ECO:0000259" key="9">
    <source>
        <dbReference type="Pfam" id="PF08753"/>
    </source>
</evidence>
<dbReference type="GO" id="GO:0016151">
    <property type="term" value="F:nickel cation binding"/>
    <property type="evidence" value="ECO:0007669"/>
    <property type="project" value="UniProtKB-UniRule"/>
</dbReference>
<dbReference type="GO" id="GO:0003677">
    <property type="term" value="F:DNA binding"/>
    <property type="evidence" value="ECO:0007669"/>
    <property type="project" value="UniProtKB-KW"/>
</dbReference>
<evidence type="ECO:0000256" key="6">
    <source>
        <dbReference type="ARBA" id="ARBA00023163"/>
    </source>
</evidence>
<dbReference type="InterPro" id="IPR045865">
    <property type="entry name" value="ACT-like_dom_sf"/>
</dbReference>
<keyword evidence="4 7" id="KW-0805">Transcription regulation</keyword>
<dbReference type="InterPro" id="IPR010985">
    <property type="entry name" value="Ribbon_hlx_hlx"/>
</dbReference>
<dbReference type="PaxDb" id="289377-HL41_03370"/>
<dbReference type="InterPro" id="IPR002145">
    <property type="entry name" value="CopG"/>
</dbReference>
<dbReference type="InterPro" id="IPR022988">
    <property type="entry name" value="Ni_resp_reg_NikR"/>
</dbReference>
<sequence length="140" mass="16482">MEELARFGISIPKELLKAFDDYIERKHYANRSEAIRDLIRQKLVEEEWKESKEEVVGVITYLYDHHKRELTDKLVDIQHEYYEKIITTQHLHVDHHRCLEIILVRGKANEIKDLADKIQSQKGVLHLNLALTTLGKSIPS</sequence>
<dbReference type="HAMAP" id="MF_00476">
    <property type="entry name" value="NikR"/>
    <property type="match status" value="1"/>
</dbReference>
<evidence type="ECO:0000313" key="10">
    <source>
        <dbReference type="EMBL" id="AIH03898.1"/>
    </source>
</evidence>
<dbReference type="NCBIfam" id="NF003381">
    <property type="entry name" value="PRK04460.1"/>
    <property type="match status" value="1"/>
</dbReference>
<dbReference type="SUPFAM" id="SSF55021">
    <property type="entry name" value="ACT-like"/>
    <property type="match status" value="1"/>
</dbReference>
<keyword evidence="3 7" id="KW-0479">Metal-binding</keyword>
<dbReference type="eggNOG" id="COG0864">
    <property type="taxonomic scope" value="Bacteria"/>
</dbReference>
<dbReference type="NCBIfam" id="NF002169">
    <property type="entry name" value="PRK01002.1"/>
    <property type="match status" value="1"/>
</dbReference>
<dbReference type="Gene3D" id="3.30.70.1150">
    <property type="entry name" value="ACT-like. Chain A, domain 2"/>
    <property type="match status" value="1"/>
</dbReference>
<dbReference type="PANTHER" id="PTHR34719:SF2">
    <property type="entry name" value="NICKEL-RESPONSIVE REGULATOR"/>
    <property type="match status" value="1"/>
</dbReference>
<feature type="domain" description="Ribbon-helix-helix protein CopG" evidence="8">
    <location>
        <begin position="6"/>
        <end position="46"/>
    </location>
</feature>
<dbReference type="InterPro" id="IPR050192">
    <property type="entry name" value="CopG/NikR_regulator"/>
</dbReference>
<name>A0A075WU26_9BACT</name>
<evidence type="ECO:0000256" key="1">
    <source>
        <dbReference type="ARBA" id="ARBA00008478"/>
    </source>
</evidence>
<dbReference type="SUPFAM" id="SSF47598">
    <property type="entry name" value="Ribbon-helix-helix"/>
    <property type="match status" value="1"/>
</dbReference>
<keyword evidence="6 7" id="KW-0804">Transcription</keyword>